<dbReference type="EMBL" id="CAJNOR010009771">
    <property type="protein sequence ID" value="CAF1648000.1"/>
    <property type="molecule type" value="Genomic_DNA"/>
</dbReference>
<comment type="caution">
    <text evidence="1">The sequence shown here is derived from an EMBL/GenBank/DDBJ whole genome shotgun (WGS) entry which is preliminary data.</text>
</comment>
<accession>A0A813YLZ2</accession>
<evidence type="ECO:0000313" key="2">
    <source>
        <dbReference type="EMBL" id="CAF1648000.1"/>
    </source>
</evidence>
<dbReference type="Proteomes" id="UP000663828">
    <property type="component" value="Unassembled WGS sequence"/>
</dbReference>
<dbReference type="OrthoDB" id="9993149at2759"/>
<dbReference type="AlphaFoldDB" id="A0A813YLZ2"/>
<organism evidence="1 4">
    <name type="scientific">Adineta ricciae</name>
    <name type="common">Rotifer</name>
    <dbReference type="NCBI Taxonomy" id="249248"/>
    <lineage>
        <taxon>Eukaryota</taxon>
        <taxon>Metazoa</taxon>
        <taxon>Spiralia</taxon>
        <taxon>Gnathifera</taxon>
        <taxon>Rotifera</taxon>
        <taxon>Eurotatoria</taxon>
        <taxon>Bdelloidea</taxon>
        <taxon>Adinetida</taxon>
        <taxon>Adinetidae</taxon>
        <taxon>Adineta</taxon>
    </lineage>
</organism>
<protein>
    <submittedName>
        <fullName evidence="1">Uncharacterized protein</fullName>
    </submittedName>
</protein>
<name>A0A813YLZ2_ADIRI</name>
<evidence type="ECO:0000313" key="4">
    <source>
        <dbReference type="Proteomes" id="UP000663852"/>
    </source>
</evidence>
<dbReference type="EMBL" id="CAJNOJ010000030">
    <property type="protein sequence ID" value="CAF0886339.1"/>
    <property type="molecule type" value="Genomic_DNA"/>
</dbReference>
<reference evidence="1" key="1">
    <citation type="submission" date="2021-02" db="EMBL/GenBank/DDBJ databases">
        <authorList>
            <person name="Nowell W R."/>
        </authorList>
    </citation>
    <scope>NUCLEOTIDE SEQUENCE</scope>
</reference>
<evidence type="ECO:0000313" key="1">
    <source>
        <dbReference type="EMBL" id="CAF0886339.1"/>
    </source>
</evidence>
<dbReference type="Proteomes" id="UP000663852">
    <property type="component" value="Unassembled WGS sequence"/>
</dbReference>
<keyword evidence="3" id="KW-1185">Reference proteome</keyword>
<gene>
    <name evidence="1" type="ORF">EDS130_LOCUS9046</name>
    <name evidence="2" type="ORF">XAT740_LOCUS54451</name>
</gene>
<sequence>MHPVRAVKEKIGSALEEIAVTAPQLVKDAVVAASDKIQEYNEKVLEPEQQRFAEEHNYTHGGTRETIAKHLIGVSKYEAGAHFLNEHVVNPMRSKDEQQDSPSITN</sequence>
<evidence type="ECO:0000313" key="3">
    <source>
        <dbReference type="Proteomes" id="UP000663828"/>
    </source>
</evidence>
<proteinExistence type="predicted"/>